<gene>
    <name evidence="2" type="ORF">DUI87_10040</name>
</gene>
<evidence type="ECO:0000313" key="2">
    <source>
        <dbReference type="EMBL" id="RMC12520.1"/>
    </source>
</evidence>
<dbReference type="Proteomes" id="UP000269221">
    <property type="component" value="Unassembled WGS sequence"/>
</dbReference>
<evidence type="ECO:0000256" key="1">
    <source>
        <dbReference type="SAM" id="MobiDB-lite"/>
    </source>
</evidence>
<dbReference type="OrthoDB" id="9400401at2759"/>
<reference evidence="2 3" key="1">
    <citation type="submission" date="2018-07" db="EMBL/GenBank/DDBJ databases">
        <title>A high quality draft genome assembly of the barn swallow (H. rustica rustica).</title>
        <authorList>
            <person name="Formenti G."/>
            <person name="Chiara M."/>
            <person name="Poveda L."/>
            <person name="Francoijs K.-J."/>
            <person name="Bonisoli-Alquati A."/>
            <person name="Canova L."/>
            <person name="Gianfranceschi L."/>
            <person name="Horner D.S."/>
            <person name="Saino N."/>
        </authorList>
    </citation>
    <scope>NUCLEOTIDE SEQUENCE [LARGE SCALE GENOMIC DNA]</scope>
    <source>
        <strain evidence="2">Chelidonia</strain>
        <tissue evidence="2">Blood</tissue>
    </source>
</reference>
<organism evidence="2 3">
    <name type="scientific">Hirundo rustica rustica</name>
    <dbReference type="NCBI Taxonomy" id="333673"/>
    <lineage>
        <taxon>Eukaryota</taxon>
        <taxon>Metazoa</taxon>
        <taxon>Chordata</taxon>
        <taxon>Craniata</taxon>
        <taxon>Vertebrata</taxon>
        <taxon>Euteleostomi</taxon>
        <taxon>Archelosauria</taxon>
        <taxon>Archosauria</taxon>
        <taxon>Dinosauria</taxon>
        <taxon>Saurischia</taxon>
        <taxon>Theropoda</taxon>
        <taxon>Coelurosauria</taxon>
        <taxon>Aves</taxon>
        <taxon>Neognathae</taxon>
        <taxon>Neoaves</taxon>
        <taxon>Telluraves</taxon>
        <taxon>Australaves</taxon>
        <taxon>Passeriformes</taxon>
        <taxon>Sylvioidea</taxon>
        <taxon>Hirundinidae</taxon>
        <taxon>Hirundo</taxon>
    </lineage>
</organism>
<dbReference type="AlphaFoldDB" id="A0A3M0KNE8"/>
<feature type="compositionally biased region" description="Polar residues" evidence="1">
    <location>
        <begin position="8"/>
        <end position="20"/>
    </location>
</feature>
<accession>A0A3M0KNE8</accession>
<feature type="region of interest" description="Disordered" evidence="1">
    <location>
        <begin position="1"/>
        <end position="38"/>
    </location>
</feature>
<comment type="caution">
    <text evidence="2">The sequence shown here is derived from an EMBL/GenBank/DDBJ whole genome shotgun (WGS) entry which is preliminary data.</text>
</comment>
<name>A0A3M0KNE8_HIRRU</name>
<evidence type="ECO:0000313" key="3">
    <source>
        <dbReference type="Proteomes" id="UP000269221"/>
    </source>
</evidence>
<keyword evidence="3" id="KW-1185">Reference proteome</keyword>
<proteinExistence type="predicted"/>
<sequence>MLADEKLNTTPAMCTHSPESQPCPGLHQKQHVQQTEGGDSPPLLCSCETPLVSCIQLQGPQHKKDMYCWSKSRGYRQVNWKAGTLLLWRKDERFGVVQPGEEEALERASSTFQYLHRAARDLEKEFYNGMD</sequence>
<protein>
    <submittedName>
        <fullName evidence="2">Uncharacterized protein</fullName>
    </submittedName>
</protein>
<dbReference type="EMBL" id="QRBI01000106">
    <property type="protein sequence ID" value="RMC12520.1"/>
    <property type="molecule type" value="Genomic_DNA"/>
</dbReference>